<dbReference type="InterPro" id="IPR051541">
    <property type="entry name" value="PTS_SugarTrans_NitroReg"/>
</dbReference>
<dbReference type="AlphaFoldDB" id="A0A1F5YGI8"/>
<dbReference type="InterPro" id="IPR002178">
    <property type="entry name" value="PTS_EIIA_type-2_dom"/>
</dbReference>
<dbReference type="Pfam" id="PF00359">
    <property type="entry name" value="PTS_EIIA_2"/>
    <property type="match status" value="1"/>
</dbReference>
<dbReference type="CDD" id="cd00211">
    <property type="entry name" value="PTS_IIA_fru"/>
    <property type="match status" value="1"/>
</dbReference>
<dbReference type="Proteomes" id="UP000176992">
    <property type="component" value="Unassembled WGS sequence"/>
</dbReference>
<feature type="domain" description="PTS EIIA type-2" evidence="1">
    <location>
        <begin position="5"/>
        <end position="149"/>
    </location>
</feature>
<dbReference type="PANTHER" id="PTHR47738">
    <property type="entry name" value="PTS SYSTEM FRUCTOSE-LIKE EIIA COMPONENT-RELATED"/>
    <property type="match status" value="1"/>
</dbReference>
<protein>
    <recommendedName>
        <fullName evidence="1">PTS EIIA type-2 domain-containing protein</fullName>
    </recommendedName>
</protein>
<dbReference type="SUPFAM" id="SSF55804">
    <property type="entry name" value="Phoshotransferase/anion transport protein"/>
    <property type="match status" value="1"/>
</dbReference>
<dbReference type="Gene3D" id="3.40.930.10">
    <property type="entry name" value="Mannitol-specific EII, Chain A"/>
    <property type="match status" value="1"/>
</dbReference>
<comment type="caution">
    <text evidence="2">The sequence shown here is derived from an EMBL/GenBank/DDBJ whole genome shotgun (WGS) entry which is preliminary data.</text>
</comment>
<dbReference type="EMBL" id="MFIV01000030">
    <property type="protein sequence ID" value="OGF99295.1"/>
    <property type="molecule type" value="Genomic_DNA"/>
</dbReference>
<evidence type="ECO:0000259" key="1">
    <source>
        <dbReference type="PROSITE" id="PS51094"/>
    </source>
</evidence>
<dbReference type="PROSITE" id="PS51094">
    <property type="entry name" value="PTS_EIIA_TYPE_2"/>
    <property type="match status" value="1"/>
</dbReference>
<organism evidence="2 3">
    <name type="scientific">Candidatus Glassbacteria bacterium GWA2_58_10</name>
    <dbReference type="NCBI Taxonomy" id="1817865"/>
    <lineage>
        <taxon>Bacteria</taxon>
        <taxon>Candidatus Glassiibacteriota</taxon>
    </lineage>
</organism>
<sequence>MRLMDFISRENVAPDIKARNKEELLTELVGMLHTCGKIGDPAPLVKSLLEREKIMTTGIGRGIAVPHAVSPEVKDQSIILGRIPEGAEYESLDRAPVYFVFLLVGPPEEASIHLKTLARISRLIQHTNFVESIKKAVTAEDILKILAEEDGKHAG</sequence>
<evidence type="ECO:0000313" key="3">
    <source>
        <dbReference type="Proteomes" id="UP000176992"/>
    </source>
</evidence>
<reference evidence="2 3" key="1">
    <citation type="journal article" date="2016" name="Nat. Commun.">
        <title>Thousands of microbial genomes shed light on interconnected biogeochemical processes in an aquifer system.</title>
        <authorList>
            <person name="Anantharaman K."/>
            <person name="Brown C.T."/>
            <person name="Hug L.A."/>
            <person name="Sharon I."/>
            <person name="Castelle C.J."/>
            <person name="Probst A.J."/>
            <person name="Thomas B.C."/>
            <person name="Singh A."/>
            <person name="Wilkins M.J."/>
            <person name="Karaoz U."/>
            <person name="Brodie E.L."/>
            <person name="Williams K.H."/>
            <person name="Hubbard S.S."/>
            <person name="Banfield J.F."/>
        </authorList>
    </citation>
    <scope>NUCLEOTIDE SEQUENCE [LARGE SCALE GENOMIC DNA]</scope>
</reference>
<evidence type="ECO:0000313" key="2">
    <source>
        <dbReference type="EMBL" id="OGF99295.1"/>
    </source>
</evidence>
<dbReference type="InterPro" id="IPR016152">
    <property type="entry name" value="PTrfase/Anion_transptr"/>
</dbReference>
<gene>
    <name evidence="2" type="ORF">A2Z86_07540</name>
</gene>
<dbReference type="PANTHER" id="PTHR47738:SF2">
    <property type="entry name" value="PTS SYSTEM FRUCTOSE-LIKE EIIA COMPONENT"/>
    <property type="match status" value="1"/>
</dbReference>
<name>A0A1F5YGI8_9BACT</name>
<dbReference type="PROSITE" id="PS00372">
    <property type="entry name" value="PTS_EIIA_TYPE_2_HIS"/>
    <property type="match status" value="1"/>
</dbReference>
<accession>A0A1F5YGI8</accession>
<proteinExistence type="predicted"/>